<feature type="transmembrane region" description="Helical" evidence="8">
    <location>
        <begin position="210"/>
        <end position="234"/>
    </location>
</feature>
<proteinExistence type="inferred from homology"/>
<feature type="transmembrane region" description="Helical" evidence="8">
    <location>
        <begin position="445"/>
        <end position="465"/>
    </location>
</feature>
<evidence type="ECO:0000256" key="8">
    <source>
        <dbReference type="SAM" id="Phobius"/>
    </source>
</evidence>
<dbReference type="EMBL" id="KE148167">
    <property type="protein sequence ID" value="EPE03449.1"/>
    <property type="molecule type" value="Genomic_DNA"/>
</dbReference>
<keyword evidence="2" id="KW-0813">Transport</keyword>
<feature type="transmembrane region" description="Helical" evidence="8">
    <location>
        <begin position="353"/>
        <end position="374"/>
    </location>
</feature>
<feature type="region of interest" description="Disordered" evidence="7">
    <location>
        <begin position="1"/>
        <end position="29"/>
    </location>
</feature>
<dbReference type="eggNOG" id="KOG2533">
    <property type="taxonomic scope" value="Eukaryota"/>
</dbReference>
<dbReference type="Proteomes" id="UP000016923">
    <property type="component" value="Unassembled WGS sequence"/>
</dbReference>
<protein>
    <submittedName>
        <fullName evidence="10">Mfs allantoate</fullName>
    </submittedName>
</protein>
<dbReference type="OMA" id="QYQWLGS"/>
<feature type="transmembrane region" description="Helical" evidence="8">
    <location>
        <begin position="311"/>
        <end position="333"/>
    </location>
</feature>
<feature type="transmembrane region" description="Helical" evidence="8">
    <location>
        <begin position="151"/>
        <end position="170"/>
    </location>
</feature>
<dbReference type="InterPro" id="IPR011701">
    <property type="entry name" value="MFS"/>
</dbReference>
<reference evidence="10 11" key="1">
    <citation type="journal article" date="2013" name="BMC Genomics">
        <title>The genome and transcriptome of the pine saprophyte Ophiostoma piceae, and a comparison with the bark beetle-associated pine pathogen Grosmannia clavigera.</title>
        <authorList>
            <person name="Haridas S."/>
            <person name="Wang Y."/>
            <person name="Lim L."/>
            <person name="Massoumi Alamouti S."/>
            <person name="Jackman S."/>
            <person name="Docking R."/>
            <person name="Robertson G."/>
            <person name="Birol I."/>
            <person name="Bohlmann J."/>
            <person name="Breuil C."/>
        </authorList>
    </citation>
    <scope>NUCLEOTIDE SEQUENCE [LARGE SCALE GENOMIC DNA]</scope>
    <source>
        <strain evidence="10 11">UAMH 11346</strain>
    </source>
</reference>
<dbReference type="PROSITE" id="PS50850">
    <property type="entry name" value="MFS"/>
    <property type="match status" value="1"/>
</dbReference>
<keyword evidence="5 8" id="KW-0472">Membrane</keyword>
<comment type="similarity">
    <text evidence="6">Belongs to the major facilitator superfamily. Allantoate permease family.</text>
</comment>
<evidence type="ECO:0000259" key="9">
    <source>
        <dbReference type="PROSITE" id="PS50850"/>
    </source>
</evidence>
<dbReference type="Pfam" id="PF07690">
    <property type="entry name" value="MFS_1"/>
    <property type="match status" value="1"/>
</dbReference>
<feature type="domain" description="Major facilitator superfamily (MFS) profile" evidence="9">
    <location>
        <begin position="84"/>
        <end position="501"/>
    </location>
</feature>
<dbReference type="InterPro" id="IPR036259">
    <property type="entry name" value="MFS_trans_sf"/>
</dbReference>
<dbReference type="PANTHER" id="PTHR43791">
    <property type="entry name" value="PERMEASE-RELATED"/>
    <property type="match status" value="1"/>
</dbReference>
<gene>
    <name evidence="10" type="ORF">F503_06622</name>
</gene>
<organism evidence="10 11">
    <name type="scientific">Ophiostoma piceae (strain UAMH 11346)</name>
    <name type="common">Sap stain fungus</name>
    <dbReference type="NCBI Taxonomy" id="1262450"/>
    <lineage>
        <taxon>Eukaryota</taxon>
        <taxon>Fungi</taxon>
        <taxon>Dikarya</taxon>
        <taxon>Ascomycota</taxon>
        <taxon>Pezizomycotina</taxon>
        <taxon>Sordariomycetes</taxon>
        <taxon>Sordariomycetidae</taxon>
        <taxon>Ophiostomatales</taxon>
        <taxon>Ophiostomataceae</taxon>
        <taxon>Ophiostoma</taxon>
    </lineage>
</organism>
<accession>S3BQ31</accession>
<dbReference type="CDD" id="cd17327">
    <property type="entry name" value="MFS_FEN2_like"/>
    <property type="match status" value="1"/>
</dbReference>
<keyword evidence="3 8" id="KW-0812">Transmembrane</keyword>
<dbReference type="OrthoDB" id="6730379at2759"/>
<sequence>MDEKIDLAQSPPLSKKDTPHTQNQSLPDEEVGSIAVYPEAVLKHADAANADEALTFFQAHAQEAAAAMTPAENKRLLRKIDRNLMPLLCIVYGLNFLDKTTVSYASIMGFKKDTHLIGQDYSWVASMFYFGYLAWEWPTNYLLQRLPLAKWSAVNVILWGLMLCCMAAVHNFGQAMAVRFLLGVFEAAVSPGFALFTSQWYTMNEQGTRVAIWFSFNGVAQIVGGFVAYGIAVGTENHPLASGLKAWQLLFMVIGFFTAFVGGLFLYFMPDSQLNARFLTPHEQVMAIERIRVNQQGIGNKHFKKYQFIEALTDPVVWAICFFAIVTNIPNGGITNYFSQLIVSFGFTSQQSLLLGTPGGVVEIVSLVGLGILGDRYRNRLLFSLVGTVTAFVGMLLITVLDNSSSHRVGRLIGYYMMQASAAPFVAMLSLIATNIAGWTKKTTVAALYLIFYCVGNIIGPQVFRNKDAPEYRPAEITILSLAGVCIANVLFIYWWWRRQNTIKAAKRAEPGYTRIDGQEFYDLTDRENLEFVYSL</sequence>
<name>S3BQ31_OPHP1</name>
<evidence type="ECO:0000313" key="10">
    <source>
        <dbReference type="EMBL" id="EPE03449.1"/>
    </source>
</evidence>
<dbReference type="VEuPathDB" id="FungiDB:F503_06622"/>
<keyword evidence="4 8" id="KW-1133">Transmembrane helix</keyword>
<feature type="transmembrane region" description="Helical" evidence="8">
    <location>
        <begin position="246"/>
        <end position="268"/>
    </location>
</feature>
<evidence type="ECO:0000256" key="2">
    <source>
        <dbReference type="ARBA" id="ARBA00022448"/>
    </source>
</evidence>
<feature type="transmembrane region" description="Helical" evidence="8">
    <location>
        <begin position="477"/>
        <end position="497"/>
    </location>
</feature>
<dbReference type="Gene3D" id="1.20.1250.20">
    <property type="entry name" value="MFS general substrate transporter like domains"/>
    <property type="match status" value="2"/>
</dbReference>
<dbReference type="SUPFAM" id="SSF103473">
    <property type="entry name" value="MFS general substrate transporter"/>
    <property type="match status" value="1"/>
</dbReference>
<feature type="transmembrane region" description="Helical" evidence="8">
    <location>
        <begin position="121"/>
        <end position="139"/>
    </location>
</feature>
<dbReference type="FunFam" id="1.20.1250.20:FF:000064">
    <property type="entry name" value="MFS allantoate transporter"/>
    <property type="match status" value="1"/>
</dbReference>
<evidence type="ECO:0000256" key="4">
    <source>
        <dbReference type="ARBA" id="ARBA00022989"/>
    </source>
</evidence>
<evidence type="ECO:0000256" key="3">
    <source>
        <dbReference type="ARBA" id="ARBA00022692"/>
    </source>
</evidence>
<feature type="transmembrane region" description="Helical" evidence="8">
    <location>
        <begin position="84"/>
        <end position="109"/>
    </location>
</feature>
<comment type="subcellular location">
    <subcellularLocation>
        <location evidence="1">Membrane</location>
        <topology evidence="1">Multi-pass membrane protein</topology>
    </subcellularLocation>
</comment>
<dbReference type="InterPro" id="IPR020846">
    <property type="entry name" value="MFS_dom"/>
</dbReference>
<dbReference type="HOGENOM" id="CLU_001265_0_5_1"/>
<feature type="transmembrane region" description="Helical" evidence="8">
    <location>
        <begin position="413"/>
        <end position="433"/>
    </location>
</feature>
<feature type="transmembrane region" description="Helical" evidence="8">
    <location>
        <begin position="176"/>
        <end position="198"/>
    </location>
</feature>
<dbReference type="GO" id="GO:0016020">
    <property type="term" value="C:membrane"/>
    <property type="evidence" value="ECO:0007669"/>
    <property type="project" value="UniProtKB-SubCell"/>
</dbReference>
<dbReference type="AlphaFoldDB" id="S3BQ31"/>
<feature type="transmembrane region" description="Helical" evidence="8">
    <location>
        <begin position="381"/>
        <end position="401"/>
    </location>
</feature>
<evidence type="ECO:0000256" key="5">
    <source>
        <dbReference type="ARBA" id="ARBA00023136"/>
    </source>
</evidence>
<evidence type="ECO:0000313" key="11">
    <source>
        <dbReference type="Proteomes" id="UP000016923"/>
    </source>
</evidence>
<dbReference type="GO" id="GO:0022857">
    <property type="term" value="F:transmembrane transporter activity"/>
    <property type="evidence" value="ECO:0007669"/>
    <property type="project" value="InterPro"/>
</dbReference>
<evidence type="ECO:0000256" key="6">
    <source>
        <dbReference type="ARBA" id="ARBA00037968"/>
    </source>
</evidence>
<evidence type="ECO:0000256" key="7">
    <source>
        <dbReference type="SAM" id="MobiDB-lite"/>
    </source>
</evidence>
<evidence type="ECO:0000256" key="1">
    <source>
        <dbReference type="ARBA" id="ARBA00004141"/>
    </source>
</evidence>
<dbReference type="PANTHER" id="PTHR43791:SF1">
    <property type="entry name" value="ALLANTOATE PERMEASE"/>
    <property type="match status" value="1"/>
</dbReference>
<keyword evidence="11" id="KW-1185">Reference proteome</keyword>